<dbReference type="InterPro" id="IPR016161">
    <property type="entry name" value="Ald_DH/histidinol_DH"/>
</dbReference>
<dbReference type="PANTHER" id="PTHR43111">
    <property type="entry name" value="ALDEHYDE DEHYDROGENASE B-RELATED"/>
    <property type="match status" value="1"/>
</dbReference>
<dbReference type="GO" id="GO:0016620">
    <property type="term" value="F:oxidoreductase activity, acting on the aldehyde or oxo group of donors, NAD or NADP as acceptor"/>
    <property type="evidence" value="ECO:0007669"/>
    <property type="project" value="InterPro"/>
</dbReference>
<keyword evidence="4" id="KW-1185">Reference proteome</keyword>
<reference evidence="3 4" key="1">
    <citation type="submission" date="2019-07" db="EMBL/GenBank/DDBJ databases">
        <title>Finished genome of Venturia effusa.</title>
        <authorList>
            <person name="Young C.A."/>
            <person name="Cox M.P."/>
            <person name="Ganley A.R.D."/>
            <person name="David W.J."/>
        </authorList>
    </citation>
    <scope>NUCLEOTIDE SEQUENCE [LARGE SCALE GENOMIC DNA]</scope>
    <source>
        <strain evidence="4">albino</strain>
    </source>
</reference>
<feature type="domain" description="Aldehyde dehydrogenase" evidence="2">
    <location>
        <begin position="301"/>
        <end position="468"/>
    </location>
</feature>
<accession>A0A517LF76</accession>
<dbReference type="Gene3D" id="2.20.70.150">
    <property type="match status" value="1"/>
</dbReference>
<dbReference type="InterPro" id="IPR016162">
    <property type="entry name" value="Ald_DH_N"/>
</dbReference>
<dbReference type="PANTHER" id="PTHR43111:SF1">
    <property type="entry name" value="ALDEHYDE DEHYDROGENASE B-RELATED"/>
    <property type="match status" value="1"/>
</dbReference>
<sequence>MAHEGTLPKVKRFVTTHNQEGKAIFSSKFEEELPSDVLPGDSGAAFLLGYTTNTFPVNLNGDADLKTYEGYIENAPGITISTGTVLRYVDMAPGLLSPMHRTSQPFSRIRAAAVDGRLANVFERQNQLKRLHAGLVKGADSIQEAIVKDTGNTKAEAAVEFSLTLSILKKQLASLNPEKELEKEYRIAKGVDAADRREAIGIAYIEPAKHTFFYSVVVPLSVAITAGNCVIVHLENSLKDLPSLLQRTLLSSLDADIFAVANSKPTDTAFLASCIQVLQEGSKEETNPLKVLSPPTASVLAIVDRTANLEEAAEALLIARFGFNGTSPYAPDVVLVNEFVKKAFLNAVIRKSIDFMTGRHGNGVANEKSSNSRRTQTTEDLSSKKGVNVITSGSNGTIAEISDRNSEIFAQKQTGTSLLIHSVRSLDDAIDLANKNGTLLASYIFASPSAGKYLSQFVHAHTTFVNNIPVELLVGPAAPLGSPVSASSRYSMEQFTQPRATYTQQTAESNTLAKLIVSGDFSLIEQVTRSATAALPVGKGRPEKAAPFGFFEQGILTGLGMALSSIVLGGEMLDETSRVDQKEGFSFWEGRSYWLSLASMKEADG</sequence>
<gene>
    <name evidence="3" type="ORF">FKW77_003808</name>
</gene>
<evidence type="ECO:0000259" key="2">
    <source>
        <dbReference type="Pfam" id="PF00171"/>
    </source>
</evidence>
<feature type="region of interest" description="Disordered" evidence="1">
    <location>
        <begin position="360"/>
        <end position="383"/>
    </location>
</feature>
<dbReference type="Gene3D" id="2.60.120.10">
    <property type="entry name" value="Jelly Rolls"/>
    <property type="match status" value="1"/>
</dbReference>
<dbReference type="Gene3D" id="3.40.309.10">
    <property type="entry name" value="Aldehyde Dehydrogenase, Chain A, domain 2"/>
    <property type="match status" value="1"/>
</dbReference>
<dbReference type="SUPFAM" id="SSF53720">
    <property type="entry name" value="ALDH-like"/>
    <property type="match status" value="1"/>
</dbReference>
<dbReference type="STRING" id="50376.A0A517LF76"/>
<proteinExistence type="predicted"/>
<dbReference type="Proteomes" id="UP000316270">
    <property type="component" value="Chromosome 11"/>
</dbReference>
<evidence type="ECO:0000313" key="3">
    <source>
        <dbReference type="EMBL" id="QDS74300.1"/>
    </source>
</evidence>
<dbReference type="AlphaFoldDB" id="A0A517LF76"/>
<protein>
    <recommendedName>
        <fullName evidence="2">Aldehyde dehydrogenase domain-containing protein</fullName>
    </recommendedName>
</protein>
<evidence type="ECO:0000313" key="4">
    <source>
        <dbReference type="Proteomes" id="UP000316270"/>
    </source>
</evidence>
<dbReference type="OrthoDB" id="5596991at2759"/>
<dbReference type="InterPro" id="IPR016163">
    <property type="entry name" value="Ald_DH_C"/>
</dbReference>
<dbReference type="InterPro" id="IPR014710">
    <property type="entry name" value="RmlC-like_jellyroll"/>
</dbReference>
<evidence type="ECO:0000256" key="1">
    <source>
        <dbReference type="SAM" id="MobiDB-lite"/>
    </source>
</evidence>
<dbReference type="EMBL" id="CP042195">
    <property type="protein sequence ID" value="QDS74300.1"/>
    <property type="molecule type" value="Genomic_DNA"/>
</dbReference>
<name>A0A517LF76_9PEZI</name>
<dbReference type="Pfam" id="PF00171">
    <property type="entry name" value="Aldedh"/>
    <property type="match status" value="1"/>
</dbReference>
<dbReference type="InterPro" id="IPR015590">
    <property type="entry name" value="Aldehyde_DH_dom"/>
</dbReference>
<organism evidence="3 4">
    <name type="scientific">Venturia effusa</name>
    <dbReference type="NCBI Taxonomy" id="50376"/>
    <lineage>
        <taxon>Eukaryota</taxon>
        <taxon>Fungi</taxon>
        <taxon>Dikarya</taxon>
        <taxon>Ascomycota</taxon>
        <taxon>Pezizomycotina</taxon>
        <taxon>Dothideomycetes</taxon>
        <taxon>Pleosporomycetidae</taxon>
        <taxon>Venturiales</taxon>
        <taxon>Venturiaceae</taxon>
        <taxon>Venturia</taxon>
    </lineage>
</organism>
<feature type="compositionally biased region" description="Polar residues" evidence="1">
    <location>
        <begin position="367"/>
        <end position="380"/>
    </location>
</feature>
<dbReference type="Gene3D" id="3.40.605.10">
    <property type="entry name" value="Aldehyde Dehydrogenase, Chain A, domain 1"/>
    <property type="match status" value="1"/>
</dbReference>